<accession>A0AAN9MA80</accession>
<evidence type="ECO:0000313" key="2">
    <source>
        <dbReference type="Proteomes" id="UP001367508"/>
    </source>
</evidence>
<dbReference type="AlphaFoldDB" id="A0AAN9MA80"/>
<sequence>MGQCGRIVILQILQGQCGHSDPWDRMGIVGMTRGILVFGIEERTFKEKCRPQGIEPLTWSTKWTFPCFSRAWPIGPLVHLNISLAEKDSVLRTEVRHEARAEVRSSLACNITLIVAPGLPTLFVEWREVNLEKKIWSNPCTSDAQPSVHNTYSSKGTKVSTCKPFIVHFPKPPRVIEYTFRNCPFILYGLQPPIHTLTQHLSKWCLGSSKYGLSLDIFRSLKIKLTMLKKDSVKFTSIRPWDEGHDFADHQSNAQSILIGVQRFECQNCDGGGKHHIIYADFPDYLL</sequence>
<dbReference type="EMBL" id="JAYMYQ010000002">
    <property type="protein sequence ID" value="KAK7350276.1"/>
    <property type="molecule type" value="Genomic_DNA"/>
</dbReference>
<comment type="caution">
    <text evidence="1">The sequence shown here is derived from an EMBL/GenBank/DDBJ whole genome shotgun (WGS) entry which is preliminary data.</text>
</comment>
<dbReference type="Proteomes" id="UP001367508">
    <property type="component" value="Unassembled WGS sequence"/>
</dbReference>
<gene>
    <name evidence="1" type="ORF">VNO77_08679</name>
</gene>
<reference evidence="1 2" key="1">
    <citation type="submission" date="2024-01" db="EMBL/GenBank/DDBJ databases">
        <title>The genomes of 5 underutilized Papilionoideae crops provide insights into root nodulation and disease resistanc.</title>
        <authorList>
            <person name="Jiang F."/>
        </authorList>
    </citation>
    <scope>NUCLEOTIDE SEQUENCE [LARGE SCALE GENOMIC DNA]</scope>
    <source>
        <strain evidence="1">LVBAO_FW01</strain>
        <tissue evidence="1">Leaves</tissue>
    </source>
</reference>
<name>A0AAN9MA80_CANGL</name>
<protein>
    <submittedName>
        <fullName evidence="1">Uncharacterized protein</fullName>
    </submittedName>
</protein>
<evidence type="ECO:0000313" key="1">
    <source>
        <dbReference type="EMBL" id="KAK7350276.1"/>
    </source>
</evidence>
<keyword evidence="2" id="KW-1185">Reference proteome</keyword>
<organism evidence="1 2">
    <name type="scientific">Canavalia gladiata</name>
    <name type="common">Sword bean</name>
    <name type="synonym">Dolichos gladiatus</name>
    <dbReference type="NCBI Taxonomy" id="3824"/>
    <lineage>
        <taxon>Eukaryota</taxon>
        <taxon>Viridiplantae</taxon>
        <taxon>Streptophyta</taxon>
        <taxon>Embryophyta</taxon>
        <taxon>Tracheophyta</taxon>
        <taxon>Spermatophyta</taxon>
        <taxon>Magnoliopsida</taxon>
        <taxon>eudicotyledons</taxon>
        <taxon>Gunneridae</taxon>
        <taxon>Pentapetalae</taxon>
        <taxon>rosids</taxon>
        <taxon>fabids</taxon>
        <taxon>Fabales</taxon>
        <taxon>Fabaceae</taxon>
        <taxon>Papilionoideae</taxon>
        <taxon>50 kb inversion clade</taxon>
        <taxon>NPAAA clade</taxon>
        <taxon>indigoferoid/millettioid clade</taxon>
        <taxon>Phaseoleae</taxon>
        <taxon>Canavalia</taxon>
    </lineage>
</organism>
<proteinExistence type="predicted"/>